<comment type="caution">
    <text evidence="2">The sequence shown here is derived from an EMBL/GenBank/DDBJ whole genome shotgun (WGS) entry which is preliminary data.</text>
</comment>
<dbReference type="Proteomes" id="UP000652761">
    <property type="component" value="Unassembled WGS sequence"/>
</dbReference>
<accession>A0A843V8D1</accession>
<proteinExistence type="predicted"/>
<keyword evidence="3" id="KW-1185">Reference proteome</keyword>
<evidence type="ECO:0000313" key="3">
    <source>
        <dbReference type="Proteomes" id="UP000652761"/>
    </source>
</evidence>
<dbReference type="EMBL" id="NMUH01001463">
    <property type="protein sequence ID" value="MQL92601.1"/>
    <property type="molecule type" value="Genomic_DNA"/>
</dbReference>
<feature type="non-terminal residue" evidence="2">
    <location>
        <position position="1"/>
    </location>
</feature>
<reference evidence="2" key="1">
    <citation type="submission" date="2017-07" db="EMBL/GenBank/DDBJ databases">
        <title>Taro Niue Genome Assembly and Annotation.</title>
        <authorList>
            <person name="Atibalentja N."/>
            <person name="Keating K."/>
            <person name="Fields C.J."/>
        </authorList>
    </citation>
    <scope>NUCLEOTIDE SEQUENCE</scope>
    <source>
        <strain evidence="2">Niue_2</strain>
        <tissue evidence="2">Leaf</tissue>
    </source>
</reference>
<dbReference type="AlphaFoldDB" id="A0A843V8D1"/>
<feature type="region of interest" description="Disordered" evidence="1">
    <location>
        <begin position="1"/>
        <end position="76"/>
    </location>
</feature>
<evidence type="ECO:0000313" key="2">
    <source>
        <dbReference type="EMBL" id="MQL92601.1"/>
    </source>
</evidence>
<organism evidence="2 3">
    <name type="scientific">Colocasia esculenta</name>
    <name type="common">Wild taro</name>
    <name type="synonym">Arum esculentum</name>
    <dbReference type="NCBI Taxonomy" id="4460"/>
    <lineage>
        <taxon>Eukaryota</taxon>
        <taxon>Viridiplantae</taxon>
        <taxon>Streptophyta</taxon>
        <taxon>Embryophyta</taxon>
        <taxon>Tracheophyta</taxon>
        <taxon>Spermatophyta</taxon>
        <taxon>Magnoliopsida</taxon>
        <taxon>Liliopsida</taxon>
        <taxon>Araceae</taxon>
        <taxon>Aroideae</taxon>
        <taxon>Colocasieae</taxon>
        <taxon>Colocasia</taxon>
    </lineage>
</organism>
<gene>
    <name evidence="2" type="ORF">Taro_025230</name>
</gene>
<evidence type="ECO:0000256" key="1">
    <source>
        <dbReference type="SAM" id="MobiDB-lite"/>
    </source>
</evidence>
<name>A0A843V8D1_COLES</name>
<protein>
    <submittedName>
        <fullName evidence="2">Uncharacterized protein</fullName>
    </submittedName>
</protein>
<sequence>FTHFCLGSVDTRSKQVDISPRFQKTQLPDWESRGFPDLSPSPKASSHPFKRKDKGIPGEKVVVQGKGADPTEEAQEKKDLWHFRCHQSRASPIEENLHRFPSRLLN</sequence>
<feature type="non-terminal residue" evidence="2">
    <location>
        <position position="106"/>
    </location>
</feature>